<dbReference type="PANTHER" id="PTHR43731:SF26">
    <property type="entry name" value="RHOMBOID-LIKE PROTEIN 10, CHLOROPLASTIC"/>
    <property type="match status" value="1"/>
</dbReference>
<evidence type="ECO:0000256" key="2">
    <source>
        <dbReference type="ARBA" id="ARBA00022692"/>
    </source>
</evidence>
<feature type="domain" description="Peptidase S54 rhomboid" evidence="6">
    <location>
        <begin position="60"/>
        <end position="223"/>
    </location>
</feature>
<dbReference type="InterPro" id="IPR050925">
    <property type="entry name" value="Rhomboid_protease_S54"/>
</dbReference>
<evidence type="ECO:0000313" key="8">
    <source>
        <dbReference type="Proteomes" id="UP000255233"/>
    </source>
</evidence>
<evidence type="ECO:0000256" key="3">
    <source>
        <dbReference type="ARBA" id="ARBA00022989"/>
    </source>
</evidence>
<keyword evidence="3 5" id="KW-1133">Transmembrane helix</keyword>
<name>A0A379MQD5_9BACT</name>
<comment type="subcellular location">
    <subcellularLocation>
        <location evidence="1">Membrane</location>
        <topology evidence="1">Multi-pass membrane protein</topology>
    </subcellularLocation>
</comment>
<dbReference type="EMBL" id="UGVL01000001">
    <property type="protein sequence ID" value="SUE33686.1"/>
    <property type="molecule type" value="Genomic_DNA"/>
</dbReference>
<gene>
    <name evidence="7" type="primary">aarA</name>
    <name evidence="7" type="ORF">NCTC11190_00896</name>
</gene>
<dbReference type="Pfam" id="PF01694">
    <property type="entry name" value="Rhomboid"/>
    <property type="match status" value="1"/>
</dbReference>
<dbReference type="RefSeq" id="WP_051214283.1">
    <property type="nucleotide sequence ID" value="NZ_CANTWR010000007.1"/>
</dbReference>
<reference evidence="7 8" key="1">
    <citation type="submission" date="2018-06" db="EMBL/GenBank/DDBJ databases">
        <authorList>
            <consortium name="Pathogen Informatics"/>
            <person name="Doyle S."/>
        </authorList>
    </citation>
    <scope>NUCLEOTIDE SEQUENCE [LARGE SCALE GENOMIC DNA]</scope>
    <source>
        <strain evidence="7 8">NCTC11190</strain>
    </source>
</reference>
<accession>A0A379MQD5</accession>
<dbReference type="Gene3D" id="1.20.1540.10">
    <property type="entry name" value="Rhomboid-like"/>
    <property type="match status" value="1"/>
</dbReference>
<feature type="transmembrane region" description="Helical" evidence="5">
    <location>
        <begin position="101"/>
        <end position="122"/>
    </location>
</feature>
<feature type="transmembrane region" description="Helical" evidence="5">
    <location>
        <begin position="183"/>
        <end position="200"/>
    </location>
</feature>
<dbReference type="InterPro" id="IPR035952">
    <property type="entry name" value="Rhomboid-like_sf"/>
</dbReference>
<dbReference type="STRING" id="880526.GCA_000427365_00551"/>
<dbReference type="OrthoDB" id="9807874at2"/>
<evidence type="ECO:0000256" key="1">
    <source>
        <dbReference type="ARBA" id="ARBA00004141"/>
    </source>
</evidence>
<dbReference type="GO" id="GO:0006508">
    <property type="term" value="P:proteolysis"/>
    <property type="evidence" value="ECO:0007669"/>
    <property type="project" value="UniProtKB-KW"/>
</dbReference>
<evidence type="ECO:0000256" key="5">
    <source>
        <dbReference type="SAM" id="Phobius"/>
    </source>
</evidence>
<protein>
    <submittedName>
        <fullName evidence="7">Rhomboid protease AarA</fullName>
        <ecNumber evidence="7">3.4.21.105</ecNumber>
    </submittedName>
</protein>
<feature type="transmembrane region" description="Helical" evidence="5">
    <location>
        <begin position="142"/>
        <end position="163"/>
    </location>
</feature>
<dbReference type="EC" id="3.4.21.105" evidence="7"/>
<dbReference type="GO" id="GO:0016020">
    <property type="term" value="C:membrane"/>
    <property type="evidence" value="ECO:0007669"/>
    <property type="project" value="UniProtKB-SubCell"/>
</dbReference>
<keyword evidence="7" id="KW-0645">Protease</keyword>
<feature type="transmembrane region" description="Helical" evidence="5">
    <location>
        <begin position="206"/>
        <end position="225"/>
    </location>
</feature>
<organism evidence="7 8">
    <name type="scientific">Rikenella microfusus</name>
    <dbReference type="NCBI Taxonomy" id="28139"/>
    <lineage>
        <taxon>Bacteria</taxon>
        <taxon>Pseudomonadati</taxon>
        <taxon>Bacteroidota</taxon>
        <taxon>Bacteroidia</taxon>
        <taxon>Bacteroidales</taxon>
        <taxon>Rikenellaceae</taxon>
        <taxon>Rikenella</taxon>
    </lineage>
</organism>
<evidence type="ECO:0000256" key="4">
    <source>
        <dbReference type="ARBA" id="ARBA00023136"/>
    </source>
</evidence>
<dbReference type="PANTHER" id="PTHR43731">
    <property type="entry name" value="RHOMBOID PROTEASE"/>
    <property type="match status" value="1"/>
</dbReference>
<dbReference type="InterPro" id="IPR022764">
    <property type="entry name" value="Peptidase_S54_rhomboid_dom"/>
</dbReference>
<keyword evidence="7" id="KW-0378">Hydrolase</keyword>
<proteinExistence type="predicted"/>
<keyword evidence="2 5" id="KW-0812">Transmembrane</keyword>
<dbReference type="GO" id="GO:0004252">
    <property type="term" value="F:serine-type endopeptidase activity"/>
    <property type="evidence" value="ECO:0007669"/>
    <property type="project" value="InterPro"/>
</dbReference>
<keyword evidence="8" id="KW-1185">Reference proteome</keyword>
<feature type="transmembrane region" description="Helical" evidence="5">
    <location>
        <begin position="20"/>
        <end position="37"/>
    </location>
</feature>
<feature type="transmembrane region" description="Helical" evidence="5">
    <location>
        <begin position="69"/>
        <end position="89"/>
    </location>
</feature>
<dbReference type="AlphaFoldDB" id="A0A379MQD5"/>
<keyword evidence="4 5" id="KW-0472">Membrane</keyword>
<sequence length="233" mass="26221">MSNNNIFGTSGGSSWSQSVVMNLIILNVIVFLAQTLLPQGTGGERMVDLFGLHFWKSADFQIWQPVTYMFLHGGFSHIFFNMFALWMFGRILEYDMGSRRFLLFYLVCGVGAGLCNLAVNWFEYNRFVSLGYAHIAPMQLQMWADNVVTIGASGAVFGVLLAFGMFHPNDRIMLLIPPIPMKAKWFVVAYGVLELFLGVTQQGSNIAHFAHVGGMLFGFLLLVLWKKTGKIYY</sequence>
<dbReference type="SUPFAM" id="SSF144091">
    <property type="entry name" value="Rhomboid-like"/>
    <property type="match status" value="1"/>
</dbReference>
<evidence type="ECO:0000313" key="7">
    <source>
        <dbReference type="EMBL" id="SUE33686.1"/>
    </source>
</evidence>
<evidence type="ECO:0000259" key="6">
    <source>
        <dbReference type="Pfam" id="PF01694"/>
    </source>
</evidence>
<dbReference type="Proteomes" id="UP000255233">
    <property type="component" value="Unassembled WGS sequence"/>
</dbReference>